<sequence>MIVCDFDSCYYIVTSLDDLEDSGSDMTVDNIVVSPSQPTTQALTAENVPLRSGPPTREELLVHYPARFTWDQLKTFVNSGDLGMLKRDKKLQIRYMAWSKEIKEEYGSMVNYLLEHRLQWGKPDALSIIPSRLDPPGLGRSPGSEPTSV</sequence>
<gene>
    <name evidence="1" type="ORF">QCA50_006937</name>
</gene>
<dbReference type="PANTHER" id="PTHR35020:SF2">
    <property type="entry name" value="N-ACETYLGLUCOSAMINE-INDUCED PROTEIN 1"/>
    <property type="match status" value="1"/>
</dbReference>
<evidence type="ECO:0000313" key="2">
    <source>
        <dbReference type="Proteomes" id="UP001385951"/>
    </source>
</evidence>
<name>A0AAW0GK45_9APHY</name>
<proteinExistence type="predicted"/>
<accession>A0AAW0GK45</accession>
<comment type="caution">
    <text evidence="1">The sequence shown here is derived from an EMBL/GenBank/DDBJ whole genome shotgun (WGS) entry which is preliminary data.</text>
</comment>
<dbReference type="Pfam" id="PF12239">
    <property type="entry name" value="DUF3605"/>
    <property type="match status" value="1"/>
</dbReference>
<keyword evidence="2" id="KW-1185">Reference proteome</keyword>
<organism evidence="1 2">
    <name type="scientific">Cerrena zonata</name>
    <dbReference type="NCBI Taxonomy" id="2478898"/>
    <lineage>
        <taxon>Eukaryota</taxon>
        <taxon>Fungi</taxon>
        <taxon>Dikarya</taxon>
        <taxon>Basidiomycota</taxon>
        <taxon>Agaricomycotina</taxon>
        <taxon>Agaricomycetes</taxon>
        <taxon>Polyporales</taxon>
        <taxon>Cerrenaceae</taxon>
        <taxon>Cerrena</taxon>
    </lineage>
</organism>
<evidence type="ECO:0000313" key="1">
    <source>
        <dbReference type="EMBL" id="KAK7690282.1"/>
    </source>
</evidence>
<protein>
    <submittedName>
        <fullName evidence="1">Uncharacterized protein</fullName>
    </submittedName>
</protein>
<dbReference type="PANTHER" id="PTHR35020">
    <property type="entry name" value="N-ACETYLGLUCOSAMINE-INDUCED PROTEIN 1"/>
    <property type="match status" value="1"/>
</dbReference>
<dbReference type="EMBL" id="JASBNA010000007">
    <property type="protein sequence ID" value="KAK7690282.1"/>
    <property type="molecule type" value="Genomic_DNA"/>
</dbReference>
<dbReference type="GO" id="GO:0006044">
    <property type="term" value="P:N-acetylglucosamine metabolic process"/>
    <property type="evidence" value="ECO:0007669"/>
    <property type="project" value="TreeGrafter"/>
</dbReference>
<dbReference type="GO" id="GO:0005737">
    <property type="term" value="C:cytoplasm"/>
    <property type="evidence" value="ECO:0007669"/>
    <property type="project" value="TreeGrafter"/>
</dbReference>
<dbReference type="Proteomes" id="UP001385951">
    <property type="component" value="Unassembled WGS sequence"/>
</dbReference>
<dbReference type="InterPro" id="IPR022036">
    <property type="entry name" value="DUF3605"/>
</dbReference>
<dbReference type="AlphaFoldDB" id="A0AAW0GK45"/>
<reference evidence="1 2" key="1">
    <citation type="submission" date="2022-09" db="EMBL/GenBank/DDBJ databases">
        <authorList>
            <person name="Palmer J.M."/>
        </authorList>
    </citation>
    <scope>NUCLEOTIDE SEQUENCE [LARGE SCALE GENOMIC DNA]</scope>
    <source>
        <strain evidence="1 2">DSM 7382</strain>
    </source>
</reference>